<dbReference type="SUPFAM" id="SSF47473">
    <property type="entry name" value="EF-hand"/>
    <property type="match status" value="1"/>
</dbReference>
<evidence type="ECO:0000313" key="6">
    <source>
        <dbReference type="Proteomes" id="UP001652580"/>
    </source>
</evidence>
<dbReference type="Pfam" id="PF13499">
    <property type="entry name" value="EF-hand_7"/>
    <property type="match status" value="1"/>
</dbReference>
<evidence type="ECO:0000259" key="5">
    <source>
        <dbReference type="PROSITE" id="PS50222"/>
    </source>
</evidence>
<evidence type="ECO:0000256" key="4">
    <source>
        <dbReference type="SAM" id="MobiDB-lite"/>
    </source>
</evidence>
<dbReference type="InterPro" id="IPR028846">
    <property type="entry name" value="Recoverin"/>
</dbReference>
<feature type="domain" description="EF-hand" evidence="5">
    <location>
        <begin position="42"/>
        <end position="77"/>
    </location>
</feature>
<dbReference type="Gene3D" id="1.10.238.10">
    <property type="entry name" value="EF-hand"/>
    <property type="match status" value="1"/>
</dbReference>
<dbReference type="CDD" id="cd00051">
    <property type="entry name" value="EFh"/>
    <property type="match status" value="2"/>
</dbReference>
<evidence type="ECO:0000256" key="3">
    <source>
        <dbReference type="ARBA" id="ARBA00022837"/>
    </source>
</evidence>
<keyword evidence="1" id="KW-0479">Metal-binding</keyword>
<reference evidence="7" key="1">
    <citation type="submission" date="2025-08" db="UniProtKB">
        <authorList>
            <consortium name="RefSeq"/>
        </authorList>
    </citation>
    <scope>IDENTIFICATION</scope>
</reference>
<evidence type="ECO:0000313" key="7">
    <source>
        <dbReference type="RefSeq" id="XP_057388150.1"/>
    </source>
</evidence>
<keyword evidence="6" id="KW-1185">Reference proteome</keyword>
<gene>
    <name evidence="7" type="primary">CLXN</name>
</gene>
<dbReference type="Proteomes" id="UP001652580">
    <property type="component" value="Chromosome 17"/>
</dbReference>
<feature type="region of interest" description="Disordered" evidence="4">
    <location>
        <begin position="141"/>
        <end position="173"/>
    </location>
</feature>
<evidence type="ECO:0000256" key="2">
    <source>
        <dbReference type="ARBA" id="ARBA00022737"/>
    </source>
</evidence>
<accession>A0ABM3SE81</accession>
<dbReference type="PRINTS" id="PR00450">
    <property type="entry name" value="RECOVERIN"/>
</dbReference>
<dbReference type="PANTHER" id="PTHR23055:SF75">
    <property type="entry name" value="CALAXIN"/>
    <property type="match status" value="1"/>
</dbReference>
<proteinExistence type="predicted"/>
<keyword evidence="2" id="KW-0677">Repeat</keyword>
<dbReference type="RefSeq" id="XP_057388150.1">
    <property type="nucleotide sequence ID" value="XM_057532167.1"/>
</dbReference>
<dbReference type="InterPro" id="IPR018247">
    <property type="entry name" value="EF_Hand_1_Ca_BS"/>
</dbReference>
<dbReference type="InterPro" id="IPR011992">
    <property type="entry name" value="EF-hand-dom_pair"/>
</dbReference>
<dbReference type="PROSITE" id="PS00018">
    <property type="entry name" value="EF_HAND_1"/>
    <property type="match status" value="3"/>
</dbReference>
<dbReference type="GeneID" id="103011776"/>
<dbReference type="SMART" id="SM00054">
    <property type="entry name" value="EFh"/>
    <property type="match status" value="3"/>
</dbReference>
<dbReference type="PROSITE" id="PS50222">
    <property type="entry name" value="EF_HAND_2"/>
    <property type="match status" value="3"/>
</dbReference>
<evidence type="ECO:0000256" key="1">
    <source>
        <dbReference type="ARBA" id="ARBA00022723"/>
    </source>
</evidence>
<feature type="domain" description="EF-hand" evidence="5">
    <location>
        <begin position="6"/>
        <end position="41"/>
    </location>
</feature>
<feature type="domain" description="EF-hand" evidence="5">
    <location>
        <begin position="87"/>
        <end position="122"/>
    </location>
</feature>
<organism evidence="6 7">
    <name type="scientific">Balaenoptera acutorostrata</name>
    <name type="common">Common minke whale</name>
    <name type="synonym">Balaena rostrata</name>
    <dbReference type="NCBI Taxonomy" id="9767"/>
    <lineage>
        <taxon>Eukaryota</taxon>
        <taxon>Metazoa</taxon>
        <taxon>Chordata</taxon>
        <taxon>Craniata</taxon>
        <taxon>Vertebrata</taxon>
        <taxon>Euteleostomi</taxon>
        <taxon>Mammalia</taxon>
        <taxon>Eutheria</taxon>
        <taxon>Laurasiatheria</taxon>
        <taxon>Artiodactyla</taxon>
        <taxon>Whippomorpha</taxon>
        <taxon>Cetacea</taxon>
        <taxon>Mysticeti</taxon>
        <taxon>Balaenopteridae</taxon>
        <taxon>Balaenoptera</taxon>
    </lineage>
</organism>
<protein>
    <submittedName>
        <fullName evidence="7">Calaxin isoform X3</fullName>
    </submittedName>
</protein>
<sequence>MTFGMTDDMIMDRVFRGFDKDNDGYITVSEWVYGLSVFLRGTLEEKMKYCFAVFDLNGDGFISKEEMFHMLKNSLLKQPSEEDPDEGIKDLVEITLRKMDHDHDGKLSFADYERAVREETLLLEAFGPCLPDPKVTALRAQGRDQHVMQELQPRTSWSGKWSDDSRSPTENSC</sequence>
<dbReference type="Pfam" id="PF00036">
    <property type="entry name" value="EF-hand_1"/>
    <property type="match status" value="1"/>
</dbReference>
<keyword evidence="3" id="KW-0106">Calcium</keyword>
<dbReference type="InterPro" id="IPR002048">
    <property type="entry name" value="EF_hand_dom"/>
</dbReference>
<name>A0ABM3SE81_BALAC</name>
<dbReference type="PANTHER" id="PTHR23055">
    <property type="entry name" value="CALCIUM BINDING PROTEINS"/>
    <property type="match status" value="1"/>
</dbReference>